<gene>
    <name evidence="2" type="ORF">F2Q65_17685</name>
</gene>
<dbReference type="GO" id="GO:0006629">
    <property type="term" value="P:lipid metabolic process"/>
    <property type="evidence" value="ECO:0007669"/>
    <property type="project" value="InterPro"/>
</dbReference>
<dbReference type="PROSITE" id="PS01098">
    <property type="entry name" value="LIPASE_GDSL_SER"/>
    <property type="match status" value="1"/>
</dbReference>
<dbReference type="OrthoDB" id="9786188at2"/>
<dbReference type="Proteomes" id="UP000322981">
    <property type="component" value="Unassembled WGS sequence"/>
</dbReference>
<reference evidence="2 3" key="1">
    <citation type="submission" date="2019-09" db="EMBL/GenBank/DDBJ databases">
        <title>Whole-genome sequence of the purple sulfur bacterium Thiohalocapsa marina DSM 19078.</title>
        <authorList>
            <person name="Kyndt J.A."/>
            <person name="Meyer T.E."/>
        </authorList>
    </citation>
    <scope>NUCLEOTIDE SEQUENCE [LARGE SCALE GENOMIC DNA]</scope>
    <source>
        <strain evidence="2 3">DSM 19078</strain>
    </source>
</reference>
<dbReference type="InterPro" id="IPR036514">
    <property type="entry name" value="SGNH_hydro_sf"/>
</dbReference>
<keyword evidence="3" id="KW-1185">Reference proteome</keyword>
<dbReference type="InterPro" id="IPR051532">
    <property type="entry name" value="Ester_Hydrolysis_Enzymes"/>
</dbReference>
<dbReference type="CDD" id="cd01822">
    <property type="entry name" value="Lysophospholipase_L1_like"/>
    <property type="match status" value="1"/>
</dbReference>
<evidence type="ECO:0000313" key="3">
    <source>
        <dbReference type="Proteomes" id="UP000322981"/>
    </source>
</evidence>
<dbReference type="Pfam" id="PF13472">
    <property type="entry name" value="Lipase_GDSL_2"/>
    <property type="match status" value="1"/>
</dbReference>
<dbReference type="Gene3D" id="3.40.50.1110">
    <property type="entry name" value="SGNH hydrolase"/>
    <property type="match status" value="1"/>
</dbReference>
<dbReference type="InterPro" id="IPR008265">
    <property type="entry name" value="Lipase_GDSL_AS"/>
</dbReference>
<dbReference type="EMBL" id="VWXX01000044">
    <property type="protein sequence ID" value="KAA6182576.1"/>
    <property type="molecule type" value="Genomic_DNA"/>
</dbReference>
<dbReference type="InterPro" id="IPR013830">
    <property type="entry name" value="SGNH_hydro"/>
</dbReference>
<dbReference type="AlphaFoldDB" id="A0A5M8FFR5"/>
<name>A0A5M8FFR5_9GAMM</name>
<comment type="caution">
    <text evidence="2">The sequence shown here is derived from an EMBL/GenBank/DDBJ whole genome shotgun (WGS) entry which is preliminary data.</text>
</comment>
<evidence type="ECO:0000259" key="1">
    <source>
        <dbReference type="Pfam" id="PF13472"/>
    </source>
</evidence>
<evidence type="ECO:0000313" key="2">
    <source>
        <dbReference type="EMBL" id="KAA6182576.1"/>
    </source>
</evidence>
<proteinExistence type="predicted"/>
<sequence length="220" mass="22943">MARMSTPAPVSTPGSTPVVLVLGDSLSAGYGIPLQQGWVSLLQQRIRDSGLPHRVVNASISGDTTAGGLSRLPGLLESHRPAVVVIELGANDGLRGFAPQAITAALTELVALARDAGSRALLVGVRLPPNYGAAYSEAFQRVYAEVAARQDVALAPRLLDGVAEDLGQMQPDGLHPVAAAQPQLLDNVWPALRPLLEETVAIDGMADREALITTPADQTP</sequence>
<organism evidence="2 3">
    <name type="scientific">Thiohalocapsa marina</name>
    <dbReference type="NCBI Taxonomy" id="424902"/>
    <lineage>
        <taxon>Bacteria</taxon>
        <taxon>Pseudomonadati</taxon>
        <taxon>Pseudomonadota</taxon>
        <taxon>Gammaproteobacteria</taxon>
        <taxon>Chromatiales</taxon>
        <taxon>Chromatiaceae</taxon>
        <taxon>Thiohalocapsa</taxon>
    </lineage>
</organism>
<dbReference type="GO" id="GO:0004622">
    <property type="term" value="F:phosphatidylcholine lysophospholipase activity"/>
    <property type="evidence" value="ECO:0007669"/>
    <property type="project" value="TreeGrafter"/>
</dbReference>
<protein>
    <submittedName>
        <fullName evidence="2">Arylesterase</fullName>
    </submittedName>
</protein>
<dbReference type="PANTHER" id="PTHR30383:SF24">
    <property type="entry name" value="THIOESTERASE 1_PROTEASE 1_LYSOPHOSPHOLIPASE L1"/>
    <property type="match status" value="1"/>
</dbReference>
<feature type="domain" description="SGNH hydrolase-type esterase" evidence="1">
    <location>
        <begin position="21"/>
        <end position="179"/>
    </location>
</feature>
<accession>A0A5M8FFR5</accession>
<dbReference type="PANTHER" id="PTHR30383">
    <property type="entry name" value="THIOESTERASE 1/PROTEASE 1/LYSOPHOSPHOLIPASE L1"/>
    <property type="match status" value="1"/>
</dbReference>
<dbReference type="SUPFAM" id="SSF52266">
    <property type="entry name" value="SGNH hydrolase"/>
    <property type="match status" value="1"/>
</dbReference>